<dbReference type="EMBL" id="CP046622">
    <property type="protein sequence ID" value="QGW82057.1"/>
    <property type="molecule type" value="Genomic_DNA"/>
</dbReference>
<feature type="region of interest" description="Disordered" evidence="1">
    <location>
        <begin position="472"/>
        <end position="502"/>
    </location>
</feature>
<organism evidence="2 3">
    <name type="scientific">Variovorax paradoxus</name>
    <dbReference type="NCBI Taxonomy" id="34073"/>
    <lineage>
        <taxon>Bacteria</taxon>
        <taxon>Pseudomonadati</taxon>
        <taxon>Pseudomonadota</taxon>
        <taxon>Betaproteobacteria</taxon>
        <taxon>Burkholderiales</taxon>
        <taxon>Comamonadaceae</taxon>
        <taxon>Variovorax</taxon>
    </lineage>
</organism>
<name>A0A6I6HIV1_VARPD</name>
<feature type="compositionally biased region" description="Low complexity" evidence="1">
    <location>
        <begin position="857"/>
        <end position="871"/>
    </location>
</feature>
<feature type="compositionally biased region" description="Basic and acidic residues" evidence="1">
    <location>
        <begin position="695"/>
        <end position="718"/>
    </location>
</feature>
<protein>
    <submittedName>
        <fullName evidence="2">Uncharacterized protein</fullName>
    </submittedName>
</protein>
<feature type="compositionally biased region" description="Basic and acidic residues" evidence="1">
    <location>
        <begin position="847"/>
        <end position="856"/>
    </location>
</feature>
<feature type="region of interest" description="Disordered" evidence="1">
    <location>
        <begin position="584"/>
        <end position="620"/>
    </location>
</feature>
<feature type="compositionally biased region" description="Low complexity" evidence="1">
    <location>
        <begin position="685"/>
        <end position="694"/>
    </location>
</feature>
<gene>
    <name evidence="2" type="ORF">GOQ09_10860</name>
</gene>
<feature type="region of interest" description="Disordered" evidence="1">
    <location>
        <begin position="685"/>
        <end position="747"/>
    </location>
</feature>
<accession>A0A6I6HIV1</accession>
<proteinExistence type="predicted"/>
<evidence type="ECO:0000313" key="3">
    <source>
        <dbReference type="Proteomes" id="UP000425817"/>
    </source>
</evidence>
<feature type="compositionally biased region" description="Basic and acidic residues" evidence="1">
    <location>
        <begin position="599"/>
        <end position="620"/>
    </location>
</feature>
<evidence type="ECO:0000256" key="1">
    <source>
        <dbReference type="SAM" id="MobiDB-lite"/>
    </source>
</evidence>
<reference evidence="2 3" key="1">
    <citation type="submission" date="2019-12" db="EMBL/GenBank/DDBJ databases">
        <title>Hybrid Genome Assemblies of two High G+C Isolates from Undergraduate Microbiology Courses.</title>
        <authorList>
            <person name="Ne Ville C.J."/>
            <person name="Enright D."/>
            <person name="Hernandez I."/>
            <person name="Dodsworth J."/>
            <person name="Orwin P.M."/>
        </authorList>
    </citation>
    <scope>NUCLEOTIDE SEQUENCE [LARGE SCALE GENOMIC DNA]</scope>
    <source>
        <strain evidence="2 3">CSUSB</strain>
    </source>
</reference>
<dbReference type="AlphaFoldDB" id="A0A6I6HIV1"/>
<evidence type="ECO:0000313" key="2">
    <source>
        <dbReference type="EMBL" id="QGW82057.1"/>
    </source>
</evidence>
<feature type="region of interest" description="Disordered" evidence="1">
    <location>
        <begin position="529"/>
        <end position="552"/>
    </location>
</feature>
<dbReference type="Proteomes" id="UP000425817">
    <property type="component" value="Chromosome"/>
</dbReference>
<feature type="compositionally biased region" description="Basic and acidic residues" evidence="1">
    <location>
        <begin position="727"/>
        <end position="737"/>
    </location>
</feature>
<feature type="region of interest" description="Disordered" evidence="1">
    <location>
        <begin position="846"/>
        <end position="878"/>
    </location>
</feature>
<sequence>MNQGYLLADANSLAYAHRTGGTKLLDIYYDLASKEHRLLAITTTVRDEIKKAPRGPELLKYISDRHIPVIPTPQTEQQLDAGRLPRKNAGEHSMTEVAAREHAQGRSTAVWSDDKFFASPQELQKAPGIRPTNSAEMLDRAFQKGAIANDVAGEVQYRKYIEAYRALPAIQGSTRLNAFEPPAPGLRVRAAEAGAADVAAIGGRAVVAGTVAVDTYTTARQAIRLLDQGNVTGAQSEVLHFGARNLGMAGAAALGARAGAALGGVPGLMIGGAVSGVAGAVAGDKLLDAADQARIYHQRGSDGNAWHLDERSGHGWMRMSADEGPGRGGMPMRPVHADARLADELNYKASSTAAELALARPPAPKDPYSHTPETIGEQVRPGIGAGQPWIRDPQSHVWTRQATEAATPMTHGMPVQRTVAASPEQTLQLEAAAQRVMAENIAHSPQAIAQRYLEAYAQHGWKQHGSVPAAVTHGTSGHVREEPHATPRHTPAQPQPASGHLTPQQIERITTHESRIVPTPGGMSFAEAHRRRDEPEQISPGSLRPVGKLDTSQMDKGSRLYRMHLAQEQAHMRDLEIALAQDRERFKNEPKLPQPSVERTQERVQERTQERTQDHSPGRLLEEVPVAQAHVSPARPAAGAEAMHSLTTHASTHASVAAPVHSNPQGDAAALAAAQAQAAAAQAELAATRQQRARMAAERHDGLERRDERDERDQRDQPETTQLAQGRDTRQDSEAGTHGKQVSATAVADASRPLLREFSDPGHPQHALYNTLKEVLPEGTSPRWVAQATAACYMSNIRKPDDLGDVHGINGTVLFRSTSLPGRYAALEATQPLRTVQQTMQDVQQFDEQRAHDRVHAQAQAQAAVQSNQQQGPALGGR</sequence>
<dbReference type="OrthoDB" id="6053162at2"/>
<dbReference type="RefSeq" id="WP_157613437.1">
    <property type="nucleotide sequence ID" value="NZ_CP046622.1"/>
</dbReference>